<proteinExistence type="predicted"/>
<sequence length="434" mass="49510">MAKKRSRNEKQGASANLPVAQSLSEIPTELVHQVLEDLTIYNILVLASHNIPQLDDRIFSFLIHKRLLEHKREEEDFSILKRYFRVYREIFTSLGLPKASTTSPLSTGISTQVDSLCDAVRWYLHLEILGKLRVSARFAPLLKSFAQSDLEVPNRFSTPGGIESYWGEIKDVQKRLNDTKAAQLRRMAEIFKTYPDLLCRTTDKRQVVLKNVDHVVRRFQVEAEKTAGALVLRRSQYGPKSLPSSYMFWPNLFPIAPLNKTLKLFLKGIGEFPPLLGQLASTSYTPGSEKRVEEALSLLQISSGTLDNELDFSTITPSKPTAPYHDYPPQTLQDIRTAIEGLEYVYMPPAVRAILADARVPRTKYTLYSVLPPNEHQPHFAMPDAVLRRNASRDDRVLKQLEALKGTPHDEREFTWLESFLRCCRYLQELGVNV</sequence>
<name>A0A2B7XCH0_9EURO</name>
<organism evidence="1 2">
    <name type="scientific">Helicocarpus griseus UAMH5409</name>
    <dbReference type="NCBI Taxonomy" id="1447875"/>
    <lineage>
        <taxon>Eukaryota</taxon>
        <taxon>Fungi</taxon>
        <taxon>Dikarya</taxon>
        <taxon>Ascomycota</taxon>
        <taxon>Pezizomycotina</taxon>
        <taxon>Eurotiomycetes</taxon>
        <taxon>Eurotiomycetidae</taxon>
        <taxon>Onygenales</taxon>
        <taxon>Ajellomycetaceae</taxon>
        <taxon>Helicocarpus</taxon>
    </lineage>
</organism>
<dbReference type="AlphaFoldDB" id="A0A2B7XCH0"/>
<accession>A0A2B7XCH0</accession>
<evidence type="ECO:0000313" key="1">
    <source>
        <dbReference type="EMBL" id="PGH06433.1"/>
    </source>
</evidence>
<reference evidence="1 2" key="1">
    <citation type="submission" date="2017-10" db="EMBL/GenBank/DDBJ databases">
        <title>Comparative genomics in systemic dimorphic fungi from Ajellomycetaceae.</title>
        <authorList>
            <person name="Munoz J.F."/>
            <person name="Mcewen J.G."/>
            <person name="Clay O.K."/>
            <person name="Cuomo C.A."/>
        </authorList>
    </citation>
    <scope>NUCLEOTIDE SEQUENCE [LARGE SCALE GENOMIC DNA]</scope>
    <source>
        <strain evidence="1 2">UAMH5409</strain>
    </source>
</reference>
<evidence type="ECO:0000313" key="2">
    <source>
        <dbReference type="Proteomes" id="UP000223968"/>
    </source>
</evidence>
<comment type="caution">
    <text evidence="1">The sequence shown here is derived from an EMBL/GenBank/DDBJ whole genome shotgun (WGS) entry which is preliminary data.</text>
</comment>
<keyword evidence="2" id="KW-1185">Reference proteome</keyword>
<dbReference type="EMBL" id="PDNB01000117">
    <property type="protein sequence ID" value="PGH06433.1"/>
    <property type="molecule type" value="Genomic_DNA"/>
</dbReference>
<dbReference type="OrthoDB" id="3478523at2759"/>
<dbReference type="Proteomes" id="UP000223968">
    <property type="component" value="Unassembled WGS sequence"/>
</dbReference>
<gene>
    <name evidence="1" type="ORF">AJ79_06523</name>
</gene>
<protein>
    <submittedName>
        <fullName evidence="1">Uncharacterized protein</fullName>
    </submittedName>
</protein>